<dbReference type="RefSeq" id="WP_078932431.1">
    <property type="nucleotide sequence ID" value="NZ_FUWG01000003.1"/>
</dbReference>
<dbReference type="GeneID" id="78315826"/>
<protein>
    <submittedName>
        <fullName evidence="2">Uncharacterized protein</fullName>
    </submittedName>
</protein>
<dbReference type="Proteomes" id="UP000190423">
    <property type="component" value="Unassembled WGS sequence"/>
</dbReference>
<evidence type="ECO:0000313" key="2">
    <source>
        <dbReference type="EMBL" id="SJZ30640.1"/>
    </source>
</evidence>
<evidence type="ECO:0000256" key="1">
    <source>
        <dbReference type="SAM" id="MobiDB-lite"/>
    </source>
</evidence>
<reference evidence="2 3" key="1">
    <citation type="submission" date="2017-02" db="EMBL/GenBank/DDBJ databases">
        <authorList>
            <person name="Peterson S.W."/>
        </authorList>
    </citation>
    <scope>NUCLEOTIDE SEQUENCE [LARGE SCALE GENOMIC DNA]</scope>
    <source>
        <strain evidence="2 3">ATCC BAA-908</strain>
    </source>
</reference>
<keyword evidence="3" id="KW-1185">Reference proteome</keyword>
<proteinExistence type="predicted"/>
<dbReference type="STRING" id="261392.SAMN02745149_00507"/>
<feature type="region of interest" description="Disordered" evidence="1">
    <location>
        <begin position="1"/>
        <end position="24"/>
    </location>
</feature>
<name>A0A1T4JKC7_TREPO</name>
<organism evidence="2 3">
    <name type="scientific">Treponema porcinum</name>
    <dbReference type="NCBI Taxonomy" id="261392"/>
    <lineage>
        <taxon>Bacteria</taxon>
        <taxon>Pseudomonadati</taxon>
        <taxon>Spirochaetota</taxon>
        <taxon>Spirochaetia</taxon>
        <taxon>Spirochaetales</taxon>
        <taxon>Treponemataceae</taxon>
        <taxon>Treponema</taxon>
    </lineage>
</organism>
<accession>A0A1T4JKC7</accession>
<sequence length="64" mass="7210">MAEEKKYSGYGYHGGGRKAKGGEPRTCTMSIVCTRSEKEKIKQDANEYNLSVSEYCTKKLLDKL</sequence>
<gene>
    <name evidence="2" type="ORF">SAMN02745149_00507</name>
</gene>
<dbReference type="AlphaFoldDB" id="A0A1T4JKC7"/>
<dbReference type="Pfam" id="PF21983">
    <property type="entry name" value="NikA-like"/>
    <property type="match status" value="1"/>
</dbReference>
<evidence type="ECO:0000313" key="3">
    <source>
        <dbReference type="Proteomes" id="UP000190423"/>
    </source>
</evidence>
<dbReference type="EMBL" id="FUWG01000003">
    <property type="protein sequence ID" value="SJZ30640.1"/>
    <property type="molecule type" value="Genomic_DNA"/>
</dbReference>
<dbReference type="InterPro" id="IPR053842">
    <property type="entry name" value="NikA-like"/>
</dbReference>